<evidence type="ECO:0000259" key="5">
    <source>
        <dbReference type="Pfam" id="PF00535"/>
    </source>
</evidence>
<feature type="transmembrane region" description="Helical" evidence="4">
    <location>
        <begin position="243"/>
        <end position="265"/>
    </location>
</feature>
<keyword evidence="4" id="KW-1133">Transmembrane helix</keyword>
<evidence type="ECO:0000313" key="6">
    <source>
        <dbReference type="EMBL" id="GAA6168726.1"/>
    </source>
</evidence>
<feature type="domain" description="Glycosyltransferase 2-like" evidence="5">
    <location>
        <begin position="10"/>
        <end position="129"/>
    </location>
</feature>
<dbReference type="Proteomes" id="UP001465153">
    <property type="component" value="Unassembled WGS sequence"/>
</dbReference>
<gene>
    <name evidence="6" type="ORF">NBRC116591_25370</name>
</gene>
<dbReference type="RefSeq" id="WP_353303476.1">
    <property type="nucleotide sequence ID" value="NZ_BAABWN010000008.1"/>
</dbReference>
<name>A0ABQ0AAP9_9GAMM</name>
<protein>
    <recommendedName>
        <fullName evidence="5">Glycosyltransferase 2-like domain-containing protein</fullName>
    </recommendedName>
</protein>
<sequence length="336" mass="37744">MESPKCLGAVIIGRNEGDRLKACLRSTHTVIKNIVYVDSGSTDGSIEFAESMGVSVVNLDTSIPFSAARARNEGFRQLLKEHPETEYVQFVDGDCQVADGWLEAAYSFLENDPSCAIVCGRRQEKFPEASFYNLFCDIEWDTPVGEAGACGGDFLGRVEALEAVEGFNPSVIAGEEPEMCFRLREKNWKIFRIDHLMTHHDAQMTEFQQWWQRAKRCGHAYAQGFDMHGMSPEKYYRREVKSAITWGGVIPVLLLLVTGLAIVGLTPPFSLVLWLLPAVLFLKVLKYSLGPKKLPFQPAVLYSLSLVVAKIPELVGVQKYYQRKRKNSGFSIIEYK</sequence>
<dbReference type="EMBL" id="BAABWN010000008">
    <property type="protein sequence ID" value="GAA6168726.1"/>
    <property type="molecule type" value="Genomic_DNA"/>
</dbReference>
<dbReference type="PANTHER" id="PTHR43630">
    <property type="entry name" value="POLY-BETA-1,6-N-ACETYL-D-GLUCOSAMINE SYNTHASE"/>
    <property type="match status" value="1"/>
</dbReference>
<organism evidence="6 7">
    <name type="scientific">Sessilibacter corallicola</name>
    <dbReference type="NCBI Taxonomy" id="2904075"/>
    <lineage>
        <taxon>Bacteria</taxon>
        <taxon>Pseudomonadati</taxon>
        <taxon>Pseudomonadota</taxon>
        <taxon>Gammaproteobacteria</taxon>
        <taxon>Cellvibrionales</taxon>
        <taxon>Cellvibrionaceae</taxon>
        <taxon>Sessilibacter</taxon>
    </lineage>
</organism>
<evidence type="ECO:0000256" key="4">
    <source>
        <dbReference type="SAM" id="Phobius"/>
    </source>
</evidence>
<accession>A0ABQ0AAP9</accession>
<dbReference type="InterPro" id="IPR029044">
    <property type="entry name" value="Nucleotide-diphossugar_trans"/>
</dbReference>
<dbReference type="PANTHER" id="PTHR43630:SF1">
    <property type="entry name" value="POLY-BETA-1,6-N-ACETYL-D-GLUCOSAMINE SYNTHASE"/>
    <property type="match status" value="1"/>
</dbReference>
<keyword evidence="3" id="KW-0808">Transferase</keyword>
<proteinExistence type="inferred from homology"/>
<comment type="similarity">
    <text evidence="1">Belongs to the glycosyltransferase 2 family.</text>
</comment>
<comment type="caution">
    <text evidence="6">The sequence shown here is derived from an EMBL/GenBank/DDBJ whole genome shotgun (WGS) entry which is preliminary data.</text>
</comment>
<reference evidence="6 7" key="1">
    <citation type="submission" date="2024-04" db="EMBL/GenBank/DDBJ databases">
        <title>Draft genome sequence of Sessilibacter corallicola NBRC 116591.</title>
        <authorList>
            <person name="Miyakawa T."/>
            <person name="Kusuya Y."/>
            <person name="Miura T."/>
        </authorList>
    </citation>
    <scope>NUCLEOTIDE SEQUENCE [LARGE SCALE GENOMIC DNA]</scope>
    <source>
        <strain evidence="6 7">KU-00831-HH</strain>
    </source>
</reference>
<dbReference type="SUPFAM" id="SSF53448">
    <property type="entry name" value="Nucleotide-diphospho-sugar transferases"/>
    <property type="match status" value="1"/>
</dbReference>
<keyword evidence="2" id="KW-0328">Glycosyltransferase</keyword>
<keyword evidence="4" id="KW-0812">Transmembrane</keyword>
<keyword evidence="4" id="KW-0472">Membrane</keyword>
<dbReference type="Pfam" id="PF00535">
    <property type="entry name" value="Glycos_transf_2"/>
    <property type="match status" value="1"/>
</dbReference>
<dbReference type="Gene3D" id="3.90.550.10">
    <property type="entry name" value="Spore Coat Polysaccharide Biosynthesis Protein SpsA, Chain A"/>
    <property type="match status" value="1"/>
</dbReference>
<evidence type="ECO:0000313" key="7">
    <source>
        <dbReference type="Proteomes" id="UP001465153"/>
    </source>
</evidence>
<evidence type="ECO:0000256" key="3">
    <source>
        <dbReference type="ARBA" id="ARBA00022679"/>
    </source>
</evidence>
<evidence type="ECO:0000256" key="2">
    <source>
        <dbReference type="ARBA" id="ARBA00022676"/>
    </source>
</evidence>
<dbReference type="InterPro" id="IPR001173">
    <property type="entry name" value="Glyco_trans_2-like"/>
</dbReference>
<keyword evidence="7" id="KW-1185">Reference proteome</keyword>
<evidence type="ECO:0000256" key="1">
    <source>
        <dbReference type="ARBA" id="ARBA00006739"/>
    </source>
</evidence>